<evidence type="ECO:0000256" key="2">
    <source>
        <dbReference type="ARBA" id="ARBA00009559"/>
    </source>
</evidence>
<organism evidence="10 11">
    <name type="scientific">Ascaris lumbricoides</name>
    <name type="common">Giant roundworm</name>
    <dbReference type="NCBI Taxonomy" id="6252"/>
    <lineage>
        <taxon>Eukaryota</taxon>
        <taxon>Metazoa</taxon>
        <taxon>Ecdysozoa</taxon>
        <taxon>Nematoda</taxon>
        <taxon>Chromadorea</taxon>
        <taxon>Rhabditida</taxon>
        <taxon>Spirurina</taxon>
        <taxon>Ascaridomorpha</taxon>
        <taxon>Ascaridoidea</taxon>
        <taxon>Ascarididae</taxon>
        <taxon>Ascaris</taxon>
    </lineage>
</organism>
<sequence>MQVDTAKSCRVVDGCLIQVCGVEYFESVMGALFYVKWFLLVAISASLLSALYLMASQGEKVGSHEIGPVVTSSLIPLCNTATTMLSLTRIPYLYSMMKTDDRYHMVNPRFAGIRKHSTNNTDDIVEKSNFAEHHSHFQTVKAPPFSERGQPPSIHIFYYPWYGNPKYDGGKYYHWNHKYIPHWNKVIAEKFAEGEHVPPPDIASSFYPKLGPYSSRDPVVIEQHMKWISSSGIDVIAISWYPPDMADSEGHSWDDLVPQLLDAAEKHRMKVAFHIEPYNGRNASTLRRDIEYIVKSYGAHPALYKRLRSASKIVAVNKKEEPLPLLYFYDSYLVDVDQWKMLTTPSGRFSVRGTNYDVLFIGLLVKSQDRYTLTESGFDGIYTYFASEGFTYGSTPSNWPSLTTFCRKNGLLFVPSIGPGYDDTRVRPWNAEHTKNRSDGEYYSRMFQMAHIARADIVSITSFNEWHEGTQIEPAVPFTDNQTDFVYSEYSKGPEQYLHLTLDLIKKNMVYCDKDMALIALDRYSNHTTLLVLSWCWIVCSKVFSSSIM</sequence>
<keyword evidence="3 9" id="KW-0812">Transmembrane</keyword>
<comment type="similarity">
    <text evidence="2">Belongs to the glycosyl hydrolase 99 family.</text>
</comment>
<dbReference type="GO" id="GO:0004559">
    <property type="term" value="F:alpha-mannosidase activity"/>
    <property type="evidence" value="ECO:0007669"/>
    <property type="project" value="TreeGrafter"/>
</dbReference>
<keyword evidence="5" id="KW-0735">Signal-anchor</keyword>
<evidence type="ECO:0000256" key="3">
    <source>
        <dbReference type="ARBA" id="ARBA00022692"/>
    </source>
</evidence>
<dbReference type="AlphaFoldDB" id="A0A0M3I085"/>
<evidence type="ECO:0000256" key="9">
    <source>
        <dbReference type="SAM" id="Phobius"/>
    </source>
</evidence>
<evidence type="ECO:0000256" key="5">
    <source>
        <dbReference type="ARBA" id="ARBA00022968"/>
    </source>
</evidence>
<keyword evidence="7" id="KW-0333">Golgi apparatus</keyword>
<feature type="transmembrane region" description="Helical" evidence="9">
    <location>
        <begin position="34"/>
        <end position="55"/>
    </location>
</feature>
<dbReference type="Pfam" id="PF16317">
    <property type="entry name" value="Glyco_hydro_99"/>
    <property type="match status" value="1"/>
</dbReference>
<dbReference type="PANTHER" id="PTHR13572:SF4">
    <property type="entry name" value="RE57134P"/>
    <property type="match status" value="1"/>
</dbReference>
<reference evidence="11" key="1">
    <citation type="submission" date="2017-02" db="UniProtKB">
        <authorList>
            <consortium name="WormBaseParasite"/>
        </authorList>
    </citation>
    <scope>IDENTIFICATION</scope>
</reference>
<evidence type="ECO:0000256" key="4">
    <source>
        <dbReference type="ARBA" id="ARBA00022801"/>
    </source>
</evidence>
<keyword evidence="6 9" id="KW-1133">Transmembrane helix</keyword>
<name>A0A0M3I085_ASCLU</name>
<keyword evidence="8 9" id="KW-0472">Membrane</keyword>
<keyword evidence="4" id="KW-0378">Hydrolase</keyword>
<accession>A0A0M3I085</accession>
<dbReference type="GO" id="GO:0000139">
    <property type="term" value="C:Golgi membrane"/>
    <property type="evidence" value="ECO:0007669"/>
    <property type="project" value="UniProtKB-SubCell"/>
</dbReference>
<evidence type="ECO:0000256" key="1">
    <source>
        <dbReference type="ARBA" id="ARBA00004323"/>
    </source>
</evidence>
<evidence type="ECO:0000256" key="7">
    <source>
        <dbReference type="ARBA" id="ARBA00023034"/>
    </source>
</evidence>
<evidence type="ECO:0000256" key="6">
    <source>
        <dbReference type="ARBA" id="ARBA00022989"/>
    </source>
</evidence>
<evidence type="ECO:0000313" key="11">
    <source>
        <dbReference type="WBParaSite" id="ALUE_0000949601-mRNA-1"/>
    </source>
</evidence>
<dbReference type="InterPro" id="IPR026071">
    <property type="entry name" value="Glyco_Hydrolase_99"/>
</dbReference>
<evidence type="ECO:0000256" key="8">
    <source>
        <dbReference type="ARBA" id="ARBA00023136"/>
    </source>
</evidence>
<comment type="subcellular location">
    <subcellularLocation>
        <location evidence="1">Golgi apparatus membrane</location>
        <topology evidence="1">Single-pass type II membrane protein</topology>
    </subcellularLocation>
</comment>
<dbReference type="CDD" id="cd11574">
    <property type="entry name" value="GH99"/>
    <property type="match status" value="1"/>
</dbReference>
<protein>
    <submittedName>
        <fullName evidence="11">Glycoprotein endo-alpha-1,2-mannosidase</fullName>
    </submittedName>
</protein>
<dbReference type="Gene3D" id="3.20.20.80">
    <property type="entry name" value="Glycosidases"/>
    <property type="match status" value="1"/>
</dbReference>
<dbReference type="Proteomes" id="UP000036681">
    <property type="component" value="Unplaced"/>
</dbReference>
<keyword evidence="10" id="KW-1185">Reference proteome</keyword>
<dbReference type="PANTHER" id="PTHR13572">
    <property type="entry name" value="ENDO-ALPHA-1,2-MANNOSIDASE"/>
    <property type="match status" value="1"/>
</dbReference>
<dbReference type="WBParaSite" id="ALUE_0000949601-mRNA-1">
    <property type="protein sequence ID" value="ALUE_0000949601-mRNA-1"/>
    <property type="gene ID" value="ALUE_0000949601"/>
</dbReference>
<proteinExistence type="inferred from homology"/>
<evidence type="ECO:0000313" key="10">
    <source>
        <dbReference type="Proteomes" id="UP000036681"/>
    </source>
</evidence>